<organism evidence="8 9">
    <name type="scientific">Biformimicrobium ophioploci</name>
    <dbReference type="NCBI Taxonomy" id="3036711"/>
    <lineage>
        <taxon>Bacteria</taxon>
        <taxon>Pseudomonadati</taxon>
        <taxon>Pseudomonadota</taxon>
        <taxon>Gammaproteobacteria</taxon>
        <taxon>Cellvibrionales</taxon>
        <taxon>Microbulbiferaceae</taxon>
        <taxon>Biformimicrobium</taxon>
    </lineage>
</organism>
<dbReference type="RefSeq" id="WP_285764762.1">
    <property type="nucleotide sequence ID" value="NZ_BSYJ01000005.1"/>
</dbReference>
<protein>
    <recommendedName>
        <fullName evidence="2 7">Glutamate racemase</fullName>
        <ecNumber evidence="2 7">5.1.1.3</ecNumber>
    </recommendedName>
</protein>
<feature type="binding site" evidence="7">
    <location>
        <begin position="197"/>
        <end position="198"/>
    </location>
    <ligand>
        <name>substrate</name>
    </ligand>
</feature>
<dbReference type="NCBIfam" id="TIGR00067">
    <property type="entry name" value="glut_race"/>
    <property type="match status" value="1"/>
</dbReference>
<dbReference type="EMBL" id="BSYJ01000005">
    <property type="protein sequence ID" value="GMG88150.1"/>
    <property type="molecule type" value="Genomic_DNA"/>
</dbReference>
<keyword evidence="3 7" id="KW-0133">Cell shape</keyword>
<evidence type="ECO:0000256" key="7">
    <source>
        <dbReference type="HAMAP-Rule" id="MF_00258"/>
    </source>
</evidence>
<dbReference type="PROSITE" id="PS00923">
    <property type="entry name" value="ASP_GLU_RACEMASE_1"/>
    <property type="match status" value="1"/>
</dbReference>
<dbReference type="Pfam" id="PF01177">
    <property type="entry name" value="Asp_Glu_race"/>
    <property type="match status" value="1"/>
</dbReference>
<dbReference type="SUPFAM" id="SSF53681">
    <property type="entry name" value="Aspartate/glutamate racemase"/>
    <property type="match status" value="2"/>
</dbReference>
<feature type="binding site" evidence="7">
    <location>
        <begin position="83"/>
        <end position="84"/>
    </location>
    <ligand>
        <name>substrate</name>
    </ligand>
</feature>
<dbReference type="InterPro" id="IPR033134">
    <property type="entry name" value="Asp/Glu_racemase_AS_2"/>
</dbReference>
<evidence type="ECO:0000256" key="6">
    <source>
        <dbReference type="ARBA" id="ARBA00023316"/>
    </source>
</evidence>
<evidence type="ECO:0000313" key="8">
    <source>
        <dbReference type="EMBL" id="GMG88150.1"/>
    </source>
</evidence>
<dbReference type="InterPro" id="IPR018187">
    <property type="entry name" value="Asp/Glu_racemase_AS_1"/>
</dbReference>
<proteinExistence type="inferred from homology"/>
<name>A0ABQ6M1B7_9GAMM</name>
<dbReference type="EC" id="5.1.1.3" evidence="2 7"/>
<feature type="active site" description="Proton donor/acceptor" evidence="7">
    <location>
        <position position="196"/>
    </location>
</feature>
<accession>A0ABQ6M1B7</accession>
<evidence type="ECO:0000256" key="5">
    <source>
        <dbReference type="ARBA" id="ARBA00023235"/>
    </source>
</evidence>
<evidence type="ECO:0000256" key="1">
    <source>
        <dbReference type="ARBA" id="ARBA00001602"/>
    </source>
</evidence>
<dbReference type="PROSITE" id="PS00924">
    <property type="entry name" value="ASP_GLU_RACEMASE_2"/>
    <property type="match status" value="1"/>
</dbReference>
<dbReference type="Gene3D" id="3.40.50.1860">
    <property type="match status" value="2"/>
</dbReference>
<keyword evidence="9" id="KW-1185">Reference proteome</keyword>
<keyword evidence="6 7" id="KW-0961">Cell wall biogenesis/degradation</keyword>
<comment type="function">
    <text evidence="7">Provides the (R)-glutamate required for cell wall biosynthesis.</text>
</comment>
<feature type="binding site" evidence="7">
    <location>
        <begin position="18"/>
        <end position="19"/>
    </location>
    <ligand>
        <name>substrate</name>
    </ligand>
</feature>
<comment type="pathway">
    <text evidence="7">Cell wall biogenesis; peptidoglycan biosynthesis.</text>
</comment>
<keyword evidence="5 7" id="KW-0413">Isomerase</keyword>
<comment type="similarity">
    <text evidence="7">Belongs to the aspartate/glutamate racemases family.</text>
</comment>
<reference evidence="8 9" key="1">
    <citation type="submission" date="2023-04" db="EMBL/GenBank/DDBJ databases">
        <title>Marinobulbifer ophiurae gen. nov., sp. Nov., isolate from tissue of brittle star Ophioplocus japonicus.</title>
        <authorList>
            <person name="Kawano K."/>
            <person name="Sawayama S."/>
            <person name="Nakagawa S."/>
        </authorList>
    </citation>
    <scope>NUCLEOTIDE SEQUENCE [LARGE SCALE GENOMIC DNA]</scope>
    <source>
        <strain evidence="8 9">NKW57</strain>
    </source>
</reference>
<sequence length="273" mass="29400">MTQANQGKAPPASILIFDSGVGAISIGREIRQRLPDVVLHFGTDPAFFPYGDKPQGLLTERIVTVASAMVAHVTPDILVIGCNTASTVALDALRAELSCPVVGVVPAIKPAAAASHNKAIALVATQGTVSRDYTKNLIREFAADTTVVNVAAPELVQLAEQKLRGIPVDKSAIAPVIDRIFNNTEGTRIDTVVLACTHFPLLREDLAALAPRPVCWMDSGQAIARRVEWWLTQVVSTNKRNHGLLLSTLDNTQDALALFREFDCREHQLITVA</sequence>
<dbReference type="PANTHER" id="PTHR21198">
    <property type="entry name" value="GLUTAMATE RACEMASE"/>
    <property type="match status" value="1"/>
</dbReference>
<feature type="active site" description="Proton donor/acceptor" evidence="7">
    <location>
        <position position="82"/>
    </location>
</feature>
<dbReference type="InterPro" id="IPR001920">
    <property type="entry name" value="Asp/Glu_race"/>
</dbReference>
<feature type="binding site" evidence="7">
    <location>
        <begin position="50"/>
        <end position="51"/>
    </location>
    <ligand>
        <name>substrate</name>
    </ligand>
</feature>
<comment type="caution">
    <text evidence="8">The sequence shown here is derived from an EMBL/GenBank/DDBJ whole genome shotgun (WGS) entry which is preliminary data.</text>
</comment>
<evidence type="ECO:0000256" key="3">
    <source>
        <dbReference type="ARBA" id="ARBA00022960"/>
    </source>
</evidence>
<dbReference type="Proteomes" id="UP001224392">
    <property type="component" value="Unassembled WGS sequence"/>
</dbReference>
<evidence type="ECO:0000256" key="4">
    <source>
        <dbReference type="ARBA" id="ARBA00022984"/>
    </source>
</evidence>
<dbReference type="PANTHER" id="PTHR21198:SF2">
    <property type="entry name" value="GLUTAMATE RACEMASE"/>
    <property type="match status" value="1"/>
</dbReference>
<evidence type="ECO:0000313" key="9">
    <source>
        <dbReference type="Proteomes" id="UP001224392"/>
    </source>
</evidence>
<keyword evidence="4 7" id="KW-0573">Peptidoglycan synthesis</keyword>
<comment type="catalytic activity">
    <reaction evidence="1 7">
        <text>L-glutamate = D-glutamate</text>
        <dbReference type="Rhea" id="RHEA:12813"/>
        <dbReference type="ChEBI" id="CHEBI:29985"/>
        <dbReference type="ChEBI" id="CHEBI:29986"/>
        <dbReference type="EC" id="5.1.1.3"/>
    </reaction>
</comment>
<dbReference type="InterPro" id="IPR015942">
    <property type="entry name" value="Asp/Glu/hydantoin_racemase"/>
</dbReference>
<evidence type="ECO:0000256" key="2">
    <source>
        <dbReference type="ARBA" id="ARBA00013090"/>
    </source>
</evidence>
<dbReference type="HAMAP" id="MF_00258">
    <property type="entry name" value="Glu_racemase"/>
    <property type="match status" value="1"/>
</dbReference>
<dbReference type="InterPro" id="IPR004391">
    <property type="entry name" value="Glu_race"/>
</dbReference>
<gene>
    <name evidence="7 8" type="primary">murI</name>
    <name evidence="8" type="ORF">MNKW57_24710</name>
</gene>